<reference evidence="2 3" key="1">
    <citation type="submission" date="2016-03" db="EMBL/GenBank/DDBJ databases">
        <title>Acetic acid bacteria sequencing.</title>
        <authorList>
            <person name="Brandt J."/>
            <person name="Jakob F."/>
            <person name="Vogel R.F."/>
        </authorList>
    </citation>
    <scope>NUCLEOTIDE SEQUENCE [LARGE SCALE GENOMIC DNA]</scope>
    <source>
        <strain evidence="2 3">TMW2.1153</strain>
    </source>
</reference>
<dbReference type="KEGG" id="aace:A0U92_16525"/>
<dbReference type="RefSeq" id="WP_077814096.1">
    <property type="nucleotide sequence ID" value="NZ_CP014692.1"/>
</dbReference>
<dbReference type="STRING" id="435.A0U92_16525"/>
<dbReference type="InterPro" id="IPR008869">
    <property type="entry name" value="MlaC/ttg2D"/>
</dbReference>
<feature type="signal peptide" evidence="1">
    <location>
        <begin position="1"/>
        <end position="29"/>
    </location>
</feature>
<dbReference type="Pfam" id="PF05494">
    <property type="entry name" value="MlaC"/>
    <property type="match status" value="1"/>
</dbReference>
<dbReference type="AlphaFoldDB" id="A0A1U9KJW9"/>
<feature type="chain" id="PRO_5013047051" evidence="1">
    <location>
        <begin position="30"/>
        <end position="208"/>
    </location>
</feature>
<sequence>MQTSFTRRFLLGTLVAVSLISGVANPASAEGTATAFVRNLGDRLVAIVNSDLSGPQKKEKVLPILQGDVDVDAIGRFCLGRYWRTATPEQQADYLKLFRQVLANTITDKLGDYRGVSFTVGSATPKGEDQSVDTILHRPQQADANLEWIVNSSSGSPKIVDVVAEGASLRLTQRQDYASFIQQHGGQVSAILAALKLQVQHHQTAKSD</sequence>
<dbReference type="Proteomes" id="UP000188937">
    <property type="component" value="Chromosome"/>
</dbReference>
<dbReference type="Gene3D" id="3.10.450.710">
    <property type="entry name" value="Tgt2/MlaC"/>
    <property type="match status" value="1"/>
</dbReference>
<evidence type="ECO:0000313" key="3">
    <source>
        <dbReference type="Proteomes" id="UP000188937"/>
    </source>
</evidence>
<dbReference type="OrthoDB" id="8099120at2"/>
<organism evidence="2 3">
    <name type="scientific">Acetobacter aceti</name>
    <dbReference type="NCBI Taxonomy" id="435"/>
    <lineage>
        <taxon>Bacteria</taxon>
        <taxon>Pseudomonadati</taxon>
        <taxon>Pseudomonadota</taxon>
        <taxon>Alphaproteobacteria</taxon>
        <taxon>Acetobacterales</taxon>
        <taxon>Acetobacteraceae</taxon>
        <taxon>Acetobacter</taxon>
        <taxon>Acetobacter subgen. Acetobacter</taxon>
    </lineage>
</organism>
<proteinExistence type="predicted"/>
<dbReference type="PANTHER" id="PTHR36573:SF1">
    <property type="entry name" value="INTERMEMBRANE PHOSPHOLIPID TRANSPORT SYSTEM BINDING PROTEIN MLAC"/>
    <property type="match status" value="1"/>
</dbReference>
<evidence type="ECO:0000313" key="2">
    <source>
        <dbReference type="EMBL" id="AQS86090.1"/>
    </source>
</evidence>
<dbReference type="InterPro" id="IPR042245">
    <property type="entry name" value="Tgt2/MlaC_sf"/>
</dbReference>
<protein>
    <submittedName>
        <fullName evidence="2">Toluene transporter</fullName>
    </submittedName>
</protein>
<keyword evidence="1" id="KW-0732">Signal</keyword>
<keyword evidence="3" id="KW-1185">Reference proteome</keyword>
<dbReference type="EMBL" id="CP014692">
    <property type="protein sequence ID" value="AQS86090.1"/>
    <property type="molecule type" value="Genomic_DNA"/>
</dbReference>
<gene>
    <name evidence="2" type="ORF">A0U92_16525</name>
</gene>
<accession>A0A1U9KJW9</accession>
<evidence type="ECO:0000256" key="1">
    <source>
        <dbReference type="SAM" id="SignalP"/>
    </source>
</evidence>
<dbReference type="PANTHER" id="PTHR36573">
    <property type="entry name" value="INTERMEMBRANE PHOSPHOLIPID TRANSPORT SYSTEM BINDING PROTEIN MLAC"/>
    <property type="match status" value="1"/>
</dbReference>
<name>A0A1U9KJW9_ACEAC</name>